<keyword evidence="10 15" id="KW-0472">Membrane</keyword>
<comment type="subunit">
    <text evidence="14">F-type ATPases have 2 components, CF(1) - the catalytic core - and CF(0) - the membrane proton channel. CF(1) has five subunits: alpha(3), beta(3), gamma(1), delta(1), epsilon(1). CF(0) has four main subunits: a(1), b(1), b'(1) and c(9-12).</text>
</comment>
<evidence type="ECO:0000313" key="19">
    <source>
        <dbReference type="EMBL" id="CDH47528.1"/>
    </source>
</evidence>
<keyword evidence="6 15" id="KW-0375">Hydrogen ion transport</keyword>
<dbReference type="InterPro" id="IPR027417">
    <property type="entry name" value="P-loop_NTPase"/>
</dbReference>
<name>A0A7U7GFW5_9GAMM</name>
<dbReference type="Pfam" id="PF00306">
    <property type="entry name" value="ATP-synt_ab_C"/>
    <property type="match status" value="1"/>
</dbReference>
<evidence type="ECO:0000313" key="20">
    <source>
        <dbReference type="Proteomes" id="UP000019184"/>
    </source>
</evidence>
<dbReference type="InterPro" id="IPR033732">
    <property type="entry name" value="ATP_synth_F1_a_nt-bd_dom"/>
</dbReference>
<comment type="catalytic activity">
    <reaction evidence="15">
        <text>ATP + H2O + 4 H(+)(in) = ADP + phosphate + 5 H(+)(out)</text>
        <dbReference type="Rhea" id="RHEA:57720"/>
        <dbReference type="ChEBI" id="CHEBI:15377"/>
        <dbReference type="ChEBI" id="CHEBI:15378"/>
        <dbReference type="ChEBI" id="CHEBI:30616"/>
        <dbReference type="ChEBI" id="CHEBI:43474"/>
        <dbReference type="ChEBI" id="CHEBI:456216"/>
        <dbReference type="EC" id="7.1.2.2"/>
    </reaction>
</comment>
<keyword evidence="5 15" id="KW-0547">Nucleotide-binding</keyword>
<dbReference type="Gene3D" id="2.40.30.20">
    <property type="match status" value="1"/>
</dbReference>
<organism evidence="19 20">
    <name type="scientific">Candidatus Contendobacter odensis Run_B_J11</name>
    <dbReference type="NCBI Taxonomy" id="1400861"/>
    <lineage>
        <taxon>Bacteria</taxon>
        <taxon>Pseudomonadati</taxon>
        <taxon>Pseudomonadota</taxon>
        <taxon>Gammaproteobacteria</taxon>
        <taxon>Candidatus Competibacteraceae</taxon>
        <taxon>Candidatus Contendibacter</taxon>
    </lineage>
</organism>
<sequence length="519" mass="55856">MQLKPSEISDLIRQRLHSYQAVAEARTEGTIVSLADGIARIYGLDNVMQGEMIEFPAPREGDPVTYGLSMNLERDSVGSVILGDFEHLSEGDKALCTGRILEVPVGEALLGRVVNALGHPIDGKGPIGTDLTAPIEKIAPGVIERQSVSQPVQTGLKAIDAMVPIGRGQRELIIGDRQTGKTAVAIDAIINQKGTGIKCIYVAIGQKNSSIANVVRKLEEHGAMDHTIVVAASASESAAMLFIAPYSGCSMGEYFRDRGEDALIIYDDLSKQAVAYRQVSLLLRRPPGREAFPGDVFYLHSRLLERASRINAEEVERLTNGAVKGKTGSLTALPVIETQAGDVSAFVPTNVISITDGQIYLETDLFNAGIRPAINPGLSVSRVGGAAQTKIIKKLGGGIRLALAQYRELAAFAQFASDLDETTRKQLERGQRVTELMKQKQYSPMSVAEMGVSLFAVERGYLDDIALNKIGAFEAGLLAHARMHYAELIAKINATGDLNDEIEAGLKKIAEDFKANYVG</sequence>
<dbReference type="CDD" id="cd18113">
    <property type="entry name" value="ATP-synt_F1_alpha_C"/>
    <property type="match status" value="1"/>
</dbReference>
<comment type="caution">
    <text evidence="19">The sequence shown here is derived from an EMBL/GenBank/DDBJ whole genome shotgun (WGS) entry which is preliminary data.</text>
</comment>
<dbReference type="PANTHER" id="PTHR48082:SF2">
    <property type="entry name" value="ATP SYNTHASE SUBUNIT ALPHA, MITOCHONDRIAL"/>
    <property type="match status" value="1"/>
</dbReference>
<evidence type="ECO:0000256" key="2">
    <source>
        <dbReference type="ARBA" id="ARBA00004370"/>
    </source>
</evidence>
<dbReference type="EC" id="7.1.2.2" evidence="15"/>
<feature type="binding site" evidence="15">
    <location>
        <begin position="175"/>
        <end position="182"/>
    </location>
    <ligand>
        <name>ATP</name>
        <dbReference type="ChEBI" id="CHEBI:30616"/>
    </ligand>
</feature>
<dbReference type="InterPro" id="IPR005294">
    <property type="entry name" value="ATP_synth_F1_asu"/>
</dbReference>
<evidence type="ECO:0000256" key="11">
    <source>
        <dbReference type="ARBA" id="ARBA00023196"/>
    </source>
</evidence>
<keyword evidence="8 15" id="KW-1278">Translocase</keyword>
<comment type="similarity">
    <text evidence="13">Belongs to the ATPase alpha/beta chains family. T3SS ATPase subfamily.</text>
</comment>
<dbReference type="InterPro" id="IPR020003">
    <property type="entry name" value="ATPase_a/bsu_AS"/>
</dbReference>
<dbReference type="InterPro" id="IPR023366">
    <property type="entry name" value="ATP_synth_asu-like_sf"/>
</dbReference>
<dbReference type="Pfam" id="PF02874">
    <property type="entry name" value="ATP-synt_ab_N"/>
    <property type="match status" value="1"/>
</dbReference>
<evidence type="ECO:0000259" key="18">
    <source>
        <dbReference type="Pfam" id="PF02874"/>
    </source>
</evidence>
<dbReference type="SUPFAM" id="SSF50615">
    <property type="entry name" value="N-terminal domain of alpha and beta subunits of F1 ATP synthase"/>
    <property type="match status" value="1"/>
</dbReference>
<dbReference type="InterPro" id="IPR000793">
    <property type="entry name" value="ATP_synth_asu_C"/>
</dbReference>
<evidence type="ECO:0000256" key="13">
    <source>
        <dbReference type="ARBA" id="ARBA00024342"/>
    </source>
</evidence>
<dbReference type="AlphaFoldDB" id="A0A7U7GFW5"/>
<dbReference type="InterPro" id="IPR000194">
    <property type="entry name" value="ATPase_F1/V1/A1_a/bsu_nucl-bd"/>
</dbReference>
<dbReference type="GO" id="GO:0046933">
    <property type="term" value="F:proton-transporting ATP synthase activity, rotational mechanism"/>
    <property type="evidence" value="ECO:0007669"/>
    <property type="project" value="UniProtKB-UniRule"/>
</dbReference>
<evidence type="ECO:0000259" key="16">
    <source>
        <dbReference type="Pfam" id="PF00006"/>
    </source>
</evidence>
<dbReference type="InterPro" id="IPR036121">
    <property type="entry name" value="ATPase_F1/V1/A1_a/bsu_N_sf"/>
</dbReference>
<dbReference type="GO" id="GO:0045259">
    <property type="term" value="C:proton-transporting ATP synthase complex"/>
    <property type="evidence" value="ECO:0007669"/>
    <property type="project" value="UniProtKB-KW"/>
</dbReference>
<dbReference type="NCBIfam" id="NF009884">
    <property type="entry name" value="PRK13343.1"/>
    <property type="match status" value="1"/>
</dbReference>
<evidence type="ECO:0000256" key="7">
    <source>
        <dbReference type="ARBA" id="ARBA00022840"/>
    </source>
</evidence>
<dbReference type="OrthoDB" id="9803053at2"/>
<dbReference type="InterPro" id="IPR038376">
    <property type="entry name" value="ATP_synth_asu_C_sf"/>
</dbReference>
<evidence type="ECO:0000256" key="15">
    <source>
        <dbReference type="HAMAP-Rule" id="MF_01346"/>
    </source>
</evidence>
<keyword evidence="9 15" id="KW-0406">Ion transport</keyword>
<evidence type="ECO:0000256" key="1">
    <source>
        <dbReference type="ARBA" id="ARBA00003784"/>
    </source>
</evidence>
<evidence type="ECO:0000256" key="14">
    <source>
        <dbReference type="ARBA" id="ARBA00026013"/>
    </source>
</evidence>
<dbReference type="EMBL" id="CBTK010000302">
    <property type="protein sequence ID" value="CDH47528.1"/>
    <property type="molecule type" value="Genomic_DNA"/>
</dbReference>
<dbReference type="PROSITE" id="PS00152">
    <property type="entry name" value="ATPASE_ALPHA_BETA"/>
    <property type="match status" value="1"/>
</dbReference>
<evidence type="ECO:0000256" key="8">
    <source>
        <dbReference type="ARBA" id="ARBA00022967"/>
    </source>
</evidence>
<gene>
    <name evidence="15 19" type="primary">atpA</name>
    <name evidence="19" type="ORF">BN874_830081</name>
</gene>
<feature type="domain" description="ATP synthase alpha subunit C-terminal" evidence="17">
    <location>
        <begin position="388"/>
        <end position="513"/>
    </location>
</feature>
<evidence type="ECO:0000256" key="9">
    <source>
        <dbReference type="ARBA" id="ARBA00023065"/>
    </source>
</evidence>
<dbReference type="FunFam" id="3.40.50.300:FF:000002">
    <property type="entry name" value="ATP synthase subunit alpha"/>
    <property type="match status" value="1"/>
</dbReference>
<dbReference type="CDD" id="cd18116">
    <property type="entry name" value="ATP-synt_F1_alpha_N"/>
    <property type="match status" value="1"/>
</dbReference>
<dbReference type="SUPFAM" id="SSF47917">
    <property type="entry name" value="C-terminal domain of alpha and beta subunits of F1 ATP synthase"/>
    <property type="match status" value="1"/>
</dbReference>
<dbReference type="RefSeq" id="WP_034436591.1">
    <property type="nucleotide sequence ID" value="NZ_CBTK010000302.1"/>
</dbReference>
<evidence type="ECO:0000256" key="10">
    <source>
        <dbReference type="ARBA" id="ARBA00023136"/>
    </source>
</evidence>
<dbReference type="Gene3D" id="3.40.50.300">
    <property type="entry name" value="P-loop containing nucleotide triphosphate hydrolases"/>
    <property type="match status" value="1"/>
</dbReference>
<evidence type="ECO:0000256" key="4">
    <source>
        <dbReference type="ARBA" id="ARBA00022475"/>
    </source>
</evidence>
<proteinExistence type="inferred from homology"/>
<dbReference type="NCBIfam" id="TIGR00962">
    <property type="entry name" value="atpA"/>
    <property type="match status" value="1"/>
</dbReference>
<evidence type="ECO:0000259" key="17">
    <source>
        <dbReference type="Pfam" id="PF00306"/>
    </source>
</evidence>
<keyword evidence="19" id="KW-0378">Hydrolase</keyword>
<keyword evidence="12 15" id="KW-0066">ATP synthesis</keyword>
<protein>
    <recommendedName>
        <fullName evidence="15">ATP synthase subunit alpha</fullName>
        <ecNumber evidence="15">7.1.2.2</ecNumber>
    </recommendedName>
    <alternativeName>
        <fullName evidence="15">ATP synthase F1 sector subunit alpha</fullName>
    </alternativeName>
    <alternativeName>
        <fullName evidence="15">F-ATPase subunit alpha</fullName>
    </alternativeName>
</protein>
<evidence type="ECO:0000256" key="5">
    <source>
        <dbReference type="ARBA" id="ARBA00022741"/>
    </source>
</evidence>
<evidence type="ECO:0000256" key="3">
    <source>
        <dbReference type="ARBA" id="ARBA00022448"/>
    </source>
</evidence>
<dbReference type="PANTHER" id="PTHR48082">
    <property type="entry name" value="ATP SYNTHASE SUBUNIT ALPHA, MITOCHONDRIAL"/>
    <property type="match status" value="1"/>
</dbReference>
<dbReference type="GO" id="GO:0043531">
    <property type="term" value="F:ADP binding"/>
    <property type="evidence" value="ECO:0007669"/>
    <property type="project" value="TreeGrafter"/>
</dbReference>
<dbReference type="FunFam" id="1.20.150.20:FF:000001">
    <property type="entry name" value="ATP synthase subunit alpha"/>
    <property type="match status" value="1"/>
</dbReference>
<feature type="site" description="Required for activity" evidence="15">
    <location>
        <position position="379"/>
    </location>
</feature>
<keyword evidence="11 15" id="KW-0139">CF(1)</keyword>
<accession>A0A7U7GFW5</accession>
<evidence type="ECO:0000256" key="6">
    <source>
        <dbReference type="ARBA" id="ARBA00022781"/>
    </source>
</evidence>
<dbReference type="GO" id="GO:0005524">
    <property type="term" value="F:ATP binding"/>
    <property type="evidence" value="ECO:0007669"/>
    <property type="project" value="UniProtKB-UniRule"/>
</dbReference>
<feature type="domain" description="ATPase F1/V1/A1 complex alpha/beta subunit nucleotide-binding" evidence="16">
    <location>
        <begin position="155"/>
        <end position="381"/>
    </location>
</feature>
<dbReference type="GO" id="GO:0005886">
    <property type="term" value="C:plasma membrane"/>
    <property type="evidence" value="ECO:0007669"/>
    <property type="project" value="UniProtKB-SubCell"/>
</dbReference>
<dbReference type="Gene3D" id="1.20.150.20">
    <property type="entry name" value="ATP synthase alpha/beta chain, C-terminal domain"/>
    <property type="match status" value="1"/>
</dbReference>
<comment type="subcellular location">
    <subcellularLocation>
        <location evidence="15">Cell membrane</location>
        <topology evidence="15">Peripheral membrane protein</topology>
    </subcellularLocation>
    <subcellularLocation>
        <location evidence="2">Membrane</location>
    </subcellularLocation>
</comment>
<evidence type="ECO:0000256" key="12">
    <source>
        <dbReference type="ARBA" id="ARBA00023310"/>
    </source>
</evidence>
<dbReference type="InterPro" id="IPR004100">
    <property type="entry name" value="ATPase_F1/V1/A1_a/bsu_N"/>
</dbReference>
<keyword evidence="3 15" id="KW-0813">Transport</keyword>
<reference evidence="19 20" key="1">
    <citation type="journal article" date="2014" name="ISME J.">
        <title>Candidatus Competibacter-lineage genomes retrieved from metagenomes reveal functional metabolic diversity.</title>
        <authorList>
            <person name="McIlroy S.J."/>
            <person name="Albertsen M."/>
            <person name="Andresen E.K."/>
            <person name="Saunders A.M."/>
            <person name="Kristiansen R."/>
            <person name="Stokholm-Bjerregaard M."/>
            <person name="Nielsen K.L."/>
            <person name="Nielsen P.H."/>
        </authorList>
    </citation>
    <scope>NUCLEOTIDE SEQUENCE [LARGE SCALE GENOMIC DNA]</scope>
    <source>
        <strain evidence="19 20">Run_B_J11</strain>
    </source>
</reference>
<dbReference type="Proteomes" id="UP000019184">
    <property type="component" value="Unassembled WGS sequence"/>
</dbReference>
<comment type="function">
    <text evidence="1 15">Produces ATP from ADP in the presence of a proton gradient across the membrane. The alpha chain is a regulatory subunit.</text>
</comment>
<keyword evidence="4 15" id="KW-1003">Cell membrane</keyword>
<keyword evidence="20" id="KW-1185">Reference proteome</keyword>
<keyword evidence="7 15" id="KW-0067">ATP-binding</keyword>
<dbReference type="SUPFAM" id="SSF52540">
    <property type="entry name" value="P-loop containing nucleoside triphosphate hydrolases"/>
    <property type="match status" value="1"/>
</dbReference>
<dbReference type="CDD" id="cd01132">
    <property type="entry name" value="F1-ATPase_alpha_CD"/>
    <property type="match status" value="1"/>
</dbReference>
<dbReference type="GO" id="GO:0016787">
    <property type="term" value="F:hydrolase activity"/>
    <property type="evidence" value="ECO:0007669"/>
    <property type="project" value="UniProtKB-KW"/>
</dbReference>
<dbReference type="HAMAP" id="MF_01346">
    <property type="entry name" value="ATP_synth_alpha_bact"/>
    <property type="match status" value="1"/>
</dbReference>
<dbReference type="Pfam" id="PF00006">
    <property type="entry name" value="ATP-synt_ab"/>
    <property type="match status" value="1"/>
</dbReference>
<feature type="domain" description="ATPase F1/V1/A1 complex alpha/beta subunit N-terminal" evidence="18">
    <location>
        <begin position="29"/>
        <end position="98"/>
    </location>
</feature>